<protein>
    <submittedName>
        <fullName evidence="1">Uncharacterized protein</fullName>
    </submittedName>
</protein>
<evidence type="ECO:0000313" key="1">
    <source>
        <dbReference type="EMBL" id="QBA22301.1"/>
    </source>
</evidence>
<reference evidence="1" key="1">
    <citation type="submission" date="2019-01" db="EMBL/GenBank/DDBJ databases">
        <title>Whole Genome Sequencing for Putative Detection of Antimicrobial Resistance and Potential Virulence Factors in Chryseobacterium indologenes isolated from Nile Tilapia in Tanzania.</title>
        <authorList>
            <person name="Mwega E."/>
            <person name="Mutoloki S."/>
            <person name="Mugimba K."/>
            <person name="Colquhoun D."/>
            <person name="Mdegela R."/>
            <person name="Evensen O."/>
            <person name="Wasteson Y."/>
        </authorList>
    </citation>
    <scope>NUCLEOTIDE SEQUENCE [LARGE SCALE GENOMIC DNA]</scope>
    <source>
        <strain evidence="1">StR 01</strain>
    </source>
</reference>
<gene>
    <name evidence="1" type="ORF">EU348_14290</name>
</gene>
<dbReference type="EMBL" id="CP035532">
    <property type="protein sequence ID" value="QBA22301.1"/>
    <property type="molecule type" value="Genomic_DNA"/>
</dbReference>
<name>A0A411DPJ3_CHRID</name>
<accession>A0A411DPJ3</accession>
<sequence length="341" mass="39109">MNPRLEFYKIKLRARGRDFVTFRDFAVETLGIGKGATDVTVFKKLHQHFIQSLKEDYSKSETLKKRIYIEAKRTINKHYDKRPSLDSGQFTISGVLNGGKFGTDRAVSNNDDEDDSTALGSNKTVASYFFVFIYLPPDHNEGFFIIHSNSKEDNITNVFKYYIENLFKHNPSFHKAKAIEFCPQVFQDEFLKGSTIKRVSFETNVIDNVTSKHGVSSILNEFHIKIEAIPKNKDVSARNIGDVMKVLKDKVFGTSKKTTRLEDFEKKQTTLEGTFGGATKTMNWDISDNDIVPVVYLKDRITKKNPDGTPDFEELKQFCENIFRDEILPEIRPDLNVTKTN</sequence>
<proteinExistence type="predicted"/>
<dbReference type="AlphaFoldDB" id="A0A411DPJ3"/>
<organism evidence="1">
    <name type="scientific">Chryseobacterium indologenes</name>
    <name type="common">Flavobacterium indologenes</name>
    <dbReference type="NCBI Taxonomy" id="253"/>
    <lineage>
        <taxon>Bacteria</taxon>
        <taxon>Pseudomonadati</taxon>
        <taxon>Bacteroidota</taxon>
        <taxon>Flavobacteriia</taxon>
        <taxon>Flavobacteriales</taxon>
        <taxon>Weeksellaceae</taxon>
        <taxon>Chryseobacterium group</taxon>
        <taxon>Chryseobacterium</taxon>
    </lineage>
</organism>